<evidence type="ECO:0000313" key="2">
    <source>
        <dbReference type="EMBL" id="MET3653219.1"/>
    </source>
</evidence>
<feature type="domain" description="AB hydrolase-1" evidence="1">
    <location>
        <begin position="8"/>
        <end position="219"/>
    </location>
</feature>
<comment type="caution">
    <text evidence="2">The sequence shown here is derived from an EMBL/GenBank/DDBJ whole genome shotgun (WGS) entry which is preliminary data.</text>
</comment>
<evidence type="ECO:0000313" key="3">
    <source>
        <dbReference type="Proteomes" id="UP001549184"/>
    </source>
</evidence>
<dbReference type="InterPro" id="IPR000073">
    <property type="entry name" value="AB_hydrolase_1"/>
</dbReference>
<organism evidence="2 3">
    <name type="scientific">Dyella japonica</name>
    <dbReference type="NCBI Taxonomy" id="231455"/>
    <lineage>
        <taxon>Bacteria</taxon>
        <taxon>Pseudomonadati</taxon>
        <taxon>Pseudomonadota</taxon>
        <taxon>Gammaproteobacteria</taxon>
        <taxon>Lysobacterales</taxon>
        <taxon>Rhodanobacteraceae</taxon>
        <taxon>Dyella</taxon>
    </lineage>
</organism>
<keyword evidence="3" id="KW-1185">Reference proteome</keyword>
<dbReference type="Proteomes" id="UP001549184">
    <property type="component" value="Unassembled WGS sequence"/>
</dbReference>
<dbReference type="SUPFAM" id="SSF53474">
    <property type="entry name" value="alpha/beta-Hydrolases"/>
    <property type="match status" value="1"/>
</dbReference>
<dbReference type="Gene3D" id="3.40.50.1820">
    <property type="entry name" value="alpha/beta hydrolase"/>
    <property type="match status" value="1"/>
</dbReference>
<reference evidence="2 3" key="1">
    <citation type="submission" date="2024-06" db="EMBL/GenBank/DDBJ databases">
        <title>Sorghum-associated microbial communities from plants grown in Nebraska, USA.</title>
        <authorList>
            <person name="Schachtman D."/>
        </authorList>
    </citation>
    <scope>NUCLEOTIDE SEQUENCE [LARGE SCALE GENOMIC DNA]</scope>
    <source>
        <strain evidence="2 3">1073</strain>
    </source>
</reference>
<name>A0ABV2JWK6_9GAMM</name>
<dbReference type="Pfam" id="PF12697">
    <property type="entry name" value="Abhydrolase_6"/>
    <property type="match status" value="1"/>
</dbReference>
<dbReference type="InterPro" id="IPR052897">
    <property type="entry name" value="Sec-Metab_Biosynth_Hydrolase"/>
</dbReference>
<gene>
    <name evidence="2" type="ORF">ABIC75_002955</name>
</gene>
<dbReference type="RefSeq" id="WP_354014611.1">
    <property type="nucleotide sequence ID" value="NZ_JBEPMU010000004.1"/>
</dbReference>
<dbReference type="InterPro" id="IPR029058">
    <property type="entry name" value="AB_hydrolase_fold"/>
</dbReference>
<accession>A0ABV2JWK6</accession>
<sequence length="229" mass="24348">MNTQAATVVLAHGAWADESSWNKVANSLHSIGINTVTFSLPMSSLADDVAALDETLAAIQGPAVLVGHAYAGAVIAATRSDKVKALVYVAGLAPDEGETVAEVFNRYGHDDKAPALAPSDDGRIWLPAKAFETAFAPNATGEEQKALAASQRPISPACITVPVGTPLWKKVPAWYLVAQHDHMIPEQTQRFMAERMHARTRAFPVDHLPLITAPSLVVDVIVDSVRAIA</sequence>
<evidence type="ECO:0000259" key="1">
    <source>
        <dbReference type="Pfam" id="PF12697"/>
    </source>
</evidence>
<dbReference type="EMBL" id="JBEPMU010000004">
    <property type="protein sequence ID" value="MET3653219.1"/>
    <property type="molecule type" value="Genomic_DNA"/>
</dbReference>
<proteinExistence type="predicted"/>
<dbReference type="PANTHER" id="PTHR37017:SF11">
    <property type="entry name" value="ESTERASE_LIPASE_THIOESTERASE DOMAIN-CONTAINING PROTEIN"/>
    <property type="match status" value="1"/>
</dbReference>
<dbReference type="PANTHER" id="PTHR37017">
    <property type="entry name" value="AB HYDROLASE-1 DOMAIN-CONTAINING PROTEIN-RELATED"/>
    <property type="match status" value="1"/>
</dbReference>
<protein>
    <submittedName>
        <fullName evidence="2">Pimeloyl-ACP methyl ester carboxylesterase</fullName>
    </submittedName>
</protein>